<organism evidence="8 9">
    <name type="scientific">Corchorus olitorius</name>
    <dbReference type="NCBI Taxonomy" id="93759"/>
    <lineage>
        <taxon>Eukaryota</taxon>
        <taxon>Viridiplantae</taxon>
        <taxon>Streptophyta</taxon>
        <taxon>Embryophyta</taxon>
        <taxon>Tracheophyta</taxon>
        <taxon>Spermatophyta</taxon>
        <taxon>Magnoliopsida</taxon>
        <taxon>eudicotyledons</taxon>
        <taxon>Gunneridae</taxon>
        <taxon>Pentapetalae</taxon>
        <taxon>rosids</taxon>
        <taxon>malvids</taxon>
        <taxon>Malvales</taxon>
        <taxon>Malvaceae</taxon>
        <taxon>Grewioideae</taxon>
        <taxon>Apeibeae</taxon>
        <taxon>Corchorus</taxon>
    </lineage>
</organism>
<dbReference type="PANTHER" id="PTHR10994">
    <property type="entry name" value="RETICULON"/>
    <property type="match status" value="1"/>
</dbReference>
<sequence length="215" mass="25088">MSATTESSSPALDTFRDIILWRRKKLSAGVLLVSTATWVLLQVYRFNFITVASWVAMFIVGSLFMWGNILRLLGKEPPNLSDLEISEQNANEIANTSRTLIEEAIRWMFHVTVEGDWFVFARTIVGFLLLSYVGSFFEFLTLLHIGIQMLMTIPVTYDKYGDQIKRCGEMGEAQFRRFCGMFNERVIRQVKNKFDVKEEREKYQKNREEKEKKVE</sequence>
<keyword evidence="5 6" id="KW-0472">Membrane</keyword>
<evidence type="ECO:0000313" key="8">
    <source>
        <dbReference type="EMBL" id="OMP02088.1"/>
    </source>
</evidence>
<evidence type="ECO:0000256" key="3">
    <source>
        <dbReference type="ARBA" id="ARBA00022824"/>
    </source>
</evidence>
<accession>A0A1R3K523</accession>
<evidence type="ECO:0000256" key="2">
    <source>
        <dbReference type="ARBA" id="ARBA00022692"/>
    </source>
</evidence>
<keyword evidence="4 6" id="KW-1133">Transmembrane helix</keyword>
<dbReference type="AlphaFoldDB" id="A0A1R3K523"/>
<feature type="domain" description="Reticulon" evidence="7">
    <location>
        <begin position="15"/>
        <end position="204"/>
    </location>
</feature>
<dbReference type="GO" id="GO:0005789">
    <property type="term" value="C:endoplasmic reticulum membrane"/>
    <property type="evidence" value="ECO:0007669"/>
    <property type="project" value="UniProtKB-SubCell"/>
</dbReference>
<keyword evidence="2 6" id="KW-0812">Transmembrane</keyword>
<dbReference type="GO" id="GO:0009617">
    <property type="term" value="P:response to bacterium"/>
    <property type="evidence" value="ECO:0007669"/>
    <property type="project" value="InterPro"/>
</dbReference>
<dbReference type="EMBL" id="AWUE01014688">
    <property type="protein sequence ID" value="OMP02088.1"/>
    <property type="molecule type" value="Genomic_DNA"/>
</dbReference>
<feature type="transmembrane region" description="Helical" evidence="6">
    <location>
        <begin position="26"/>
        <end position="45"/>
    </location>
</feature>
<dbReference type="InterPro" id="IPR003388">
    <property type="entry name" value="Reticulon"/>
</dbReference>
<dbReference type="PROSITE" id="PS50845">
    <property type="entry name" value="RETICULON"/>
    <property type="match status" value="1"/>
</dbReference>
<dbReference type="Proteomes" id="UP000187203">
    <property type="component" value="Unassembled WGS sequence"/>
</dbReference>
<evidence type="ECO:0000256" key="1">
    <source>
        <dbReference type="ARBA" id="ARBA00004477"/>
    </source>
</evidence>
<feature type="transmembrane region" description="Helical" evidence="6">
    <location>
        <begin position="51"/>
        <end position="73"/>
    </location>
</feature>
<dbReference type="InterPro" id="IPR045064">
    <property type="entry name" value="Reticulon-like"/>
</dbReference>
<dbReference type="STRING" id="93759.A0A1R3K523"/>
<gene>
    <name evidence="8" type="ORF">COLO4_11345</name>
</gene>
<keyword evidence="3 6" id="KW-0256">Endoplasmic reticulum</keyword>
<dbReference type="PANTHER" id="PTHR10994:SF145">
    <property type="entry name" value="RETICULON-LIKE PROTEIN B13"/>
    <property type="match status" value="1"/>
</dbReference>
<dbReference type="OrthoDB" id="567788at2759"/>
<name>A0A1R3K523_9ROSI</name>
<evidence type="ECO:0000256" key="4">
    <source>
        <dbReference type="ARBA" id="ARBA00022989"/>
    </source>
</evidence>
<protein>
    <recommendedName>
        <fullName evidence="6">Reticulon-like protein</fullName>
    </recommendedName>
</protein>
<proteinExistence type="predicted"/>
<comment type="caution">
    <text evidence="8">The sequence shown here is derived from an EMBL/GenBank/DDBJ whole genome shotgun (WGS) entry which is preliminary data.</text>
</comment>
<feature type="transmembrane region" description="Helical" evidence="6">
    <location>
        <begin position="115"/>
        <end position="133"/>
    </location>
</feature>
<evidence type="ECO:0000256" key="5">
    <source>
        <dbReference type="ARBA" id="ARBA00023136"/>
    </source>
</evidence>
<keyword evidence="9" id="KW-1185">Reference proteome</keyword>
<evidence type="ECO:0000259" key="7">
    <source>
        <dbReference type="PROSITE" id="PS50845"/>
    </source>
</evidence>
<dbReference type="Pfam" id="PF02453">
    <property type="entry name" value="Reticulon"/>
    <property type="match status" value="1"/>
</dbReference>
<reference evidence="9" key="1">
    <citation type="submission" date="2013-09" db="EMBL/GenBank/DDBJ databases">
        <title>Corchorus olitorius genome sequencing.</title>
        <authorList>
            <person name="Alam M."/>
            <person name="Haque M.S."/>
            <person name="Islam M.S."/>
            <person name="Emdad E.M."/>
            <person name="Islam M.M."/>
            <person name="Ahmed B."/>
            <person name="Halim A."/>
            <person name="Hossen Q.M.M."/>
            <person name="Hossain M.Z."/>
            <person name="Ahmed R."/>
            <person name="Khan M.M."/>
            <person name="Islam R."/>
            <person name="Rashid M.M."/>
            <person name="Khan S.A."/>
            <person name="Rahman M.S."/>
            <person name="Alam M."/>
            <person name="Yahiya A.S."/>
            <person name="Khan M.S."/>
            <person name="Azam M.S."/>
            <person name="Haque T."/>
            <person name="Lashkar M.Z.H."/>
            <person name="Akhand A.I."/>
            <person name="Morshed G."/>
            <person name="Roy S."/>
            <person name="Uddin K.S."/>
            <person name="Rabeya T."/>
            <person name="Hossain A.S."/>
            <person name="Chowdhury A."/>
            <person name="Snigdha A.R."/>
            <person name="Mortoza M.S."/>
            <person name="Matin S.A."/>
            <person name="Hoque S.M.E."/>
            <person name="Islam M.K."/>
            <person name="Roy D.K."/>
            <person name="Haider R."/>
            <person name="Moosa M.M."/>
            <person name="Elias S.M."/>
            <person name="Hasan A.M."/>
            <person name="Jahan S."/>
            <person name="Shafiuddin M."/>
            <person name="Mahmood N."/>
            <person name="Shommy N.S."/>
        </authorList>
    </citation>
    <scope>NUCLEOTIDE SEQUENCE [LARGE SCALE GENOMIC DNA]</scope>
    <source>
        <strain evidence="9">cv. O-4</strain>
    </source>
</reference>
<evidence type="ECO:0000256" key="6">
    <source>
        <dbReference type="RuleBase" id="RU363132"/>
    </source>
</evidence>
<evidence type="ECO:0000313" key="9">
    <source>
        <dbReference type="Proteomes" id="UP000187203"/>
    </source>
</evidence>
<comment type="subcellular location">
    <subcellularLocation>
        <location evidence="1 6">Endoplasmic reticulum membrane</location>
        <topology evidence="1 6">Multi-pass membrane protein</topology>
    </subcellularLocation>
</comment>